<reference evidence="1 2" key="1">
    <citation type="journal article" date="2019" name="Genome Biol. Evol.">
        <title>Insights into the evolution of the New World diploid cottons (Gossypium, subgenus Houzingenia) based on genome sequencing.</title>
        <authorList>
            <person name="Grover C.E."/>
            <person name="Arick M.A. 2nd"/>
            <person name="Thrash A."/>
            <person name="Conover J.L."/>
            <person name="Sanders W.S."/>
            <person name="Peterson D.G."/>
            <person name="Frelichowski J.E."/>
            <person name="Scheffler J.A."/>
            <person name="Scheffler B.E."/>
            <person name="Wendel J.F."/>
        </authorList>
    </citation>
    <scope>NUCLEOTIDE SEQUENCE [LARGE SCALE GENOMIC DNA]</scope>
    <source>
        <strain evidence="1">4</strain>
        <tissue evidence="1">Leaf</tissue>
    </source>
</reference>
<dbReference type="PANTHER" id="PTHR12917">
    <property type="entry name" value="ASPARTYL PROTEASE DDI-RELATED"/>
    <property type="match status" value="1"/>
</dbReference>
<dbReference type="SUPFAM" id="SSF50630">
    <property type="entry name" value="Acid proteases"/>
    <property type="match status" value="1"/>
</dbReference>
<organism evidence="1 2">
    <name type="scientific">Gossypium laxum</name>
    <dbReference type="NCBI Taxonomy" id="34288"/>
    <lineage>
        <taxon>Eukaryota</taxon>
        <taxon>Viridiplantae</taxon>
        <taxon>Streptophyta</taxon>
        <taxon>Embryophyta</taxon>
        <taxon>Tracheophyta</taxon>
        <taxon>Spermatophyta</taxon>
        <taxon>Magnoliopsida</taxon>
        <taxon>eudicotyledons</taxon>
        <taxon>Gunneridae</taxon>
        <taxon>Pentapetalae</taxon>
        <taxon>rosids</taxon>
        <taxon>malvids</taxon>
        <taxon>Malvales</taxon>
        <taxon>Malvaceae</taxon>
        <taxon>Malvoideae</taxon>
        <taxon>Gossypium</taxon>
    </lineage>
</organism>
<proteinExistence type="predicted"/>
<dbReference type="CDD" id="cd00303">
    <property type="entry name" value="retropepsin_like"/>
    <property type="match status" value="1"/>
</dbReference>
<name>A0A7J9B6D6_9ROSI</name>
<dbReference type="EMBL" id="JABEZV010448878">
    <property type="protein sequence ID" value="MBA0731184.1"/>
    <property type="molecule type" value="Genomic_DNA"/>
</dbReference>
<gene>
    <name evidence="1" type="ORF">Golax_025560</name>
</gene>
<sequence length="183" mass="20614">MARKCLKKSIILVIKKKDEPKEEAKPIEGKTSRVNLMKRCALIDTGASYLFISKKAIKKLSLSIKKSNKKIKIVNSKEAPTVGVVCNVELQISEWKGNEDFEVIQLDDYDYVLGLNFLDKIQIVLFLWVDQIHIVTGPLSNIIMPVHRDMKVGTKVLLSIQLVEDVSYGRNISSIEQNATKAS</sequence>
<dbReference type="Proteomes" id="UP000593574">
    <property type="component" value="Unassembled WGS sequence"/>
</dbReference>
<dbReference type="Gene3D" id="2.40.70.10">
    <property type="entry name" value="Acid Proteases"/>
    <property type="match status" value="1"/>
</dbReference>
<evidence type="ECO:0000313" key="2">
    <source>
        <dbReference type="Proteomes" id="UP000593574"/>
    </source>
</evidence>
<dbReference type="PANTHER" id="PTHR12917:SF18">
    <property type="entry name" value="DNA DAMAGE-INDUCIBLE PROTEIN 1-LIKE"/>
    <property type="match status" value="1"/>
</dbReference>
<accession>A0A7J9B6D6</accession>
<dbReference type="InterPro" id="IPR021109">
    <property type="entry name" value="Peptidase_aspartic_dom_sf"/>
</dbReference>
<dbReference type="Pfam" id="PF08284">
    <property type="entry name" value="RVP_2"/>
    <property type="match status" value="1"/>
</dbReference>
<evidence type="ECO:0000313" key="1">
    <source>
        <dbReference type="EMBL" id="MBA0731184.1"/>
    </source>
</evidence>
<comment type="caution">
    <text evidence="1">The sequence shown here is derived from an EMBL/GenBank/DDBJ whole genome shotgun (WGS) entry which is preliminary data.</text>
</comment>
<keyword evidence="2" id="KW-1185">Reference proteome</keyword>
<protein>
    <recommendedName>
        <fullName evidence="3">Aspartic peptidase DDI1-type domain-containing protein</fullName>
    </recommendedName>
</protein>
<dbReference type="AlphaFoldDB" id="A0A7J9B6D6"/>
<evidence type="ECO:0008006" key="3">
    <source>
        <dbReference type="Google" id="ProtNLM"/>
    </source>
</evidence>